<evidence type="ECO:0000313" key="7">
    <source>
        <dbReference type="Proteomes" id="UP000502823"/>
    </source>
</evidence>
<dbReference type="SMART" id="SM00737">
    <property type="entry name" value="ML"/>
    <property type="match status" value="1"/>
</dbReference>
<dbReference type="SUPFAM" id="SSF81296">
    <property type="entry name" value="E set domains"/>
    <property type="match status" value="1"/>
</dbReference>
<evidence type="ECO:0000256" key="3">
    <source>
        <dbReference type="ARBA" id="ARBA00022525"/>
    </source>
</evidence>
<name>A0A6L2Q3H1_COPFO</name>
<gene>
    <name evidence="6" type="ORF">Cfor_10928</name>
</gene>
<dbReference type="GO" id="GO:0005576">
    <property type="term" value="C:extracellular region"/>
    <property type="evidence" value="ECO:0007669"/>
    <property type="project" value="UniProtKB-SubCell"/>
</dbReference>
<comment type="caution">
    <text evidence="6">The sequence shown here is derived from an EMBL/GenBank/DDBJ whole genome shotgun (WGS) entry which is preliminary data.</text>
</comment>
<dbReference type="EMBL" id="BLKM01012978">
    <property type="protein sequence ID" value="GFG38092.1"/>
    <property type="molecule type" value="Genomic_DNA"/>
</dbReference>
<dbReference type="Proteomes" id="UP000502823">
    <property type="component" value="Unassembled WGS sequence"/>
</dbReference>
<dbReference type="GO" id="GO:0032367">
    <property type="term" value="P:intracellular cholesterol transport"/>
    <property type="evidence" value="ECO:0007669"/>
    <property type="project" value="InterPro"/>
</dbReference>
<keyword evidence="3" id="KW-0964">Secreted</keyword>
<dbReference type="InterPro" id="IPR014756">
    <property type="entry name" value="Ig_E-set"/>
</dbReference>
<dbReference type="InParanoid" id="A0A6L2Q3H1"/>
<dbReference type="Pfam" id="PF02221">
    <property type="entry name" value="E1_DerP2_DerF2"/>
    <property type="match status" value="1"/>
</dbReference>
<evidence type="ECO:0000259" key="5">
    <source>
        <dbReference type="SMART" id="SM00737"/>
    </source>
</evidence>
<proteinExistence type="inferred from homology"/>
<dbReference type="FunCoup" id="A0A6L2Q3H1">
    <property type="interactions" value="121"/>
</dbReference>
<dbReference type="AlphaFoldDB" id="A0A6L2Q3H1"/>
<reference evidence="7" key="1">
    <citation type="submission" date="2020-01" db="EMBL/GenBank/DDBJ databases">
        <title>Draft genome sequence of the Termite Coptotermes fromosanus.</title>
        <authorList>
            <person name="Itakura S."/>
            <person name="Yosikawa Y."/>
            <person name="Umezawa K."/>
        </authorList>
    </citation>
    <scope>NUCLEOTIDE SEQUENCE [LARGE SCALE GENOMIC DNA]</scope>
</reference>
<dbReference type="CDD" id="cd00916">
    <property type="entry name" value="Npc2_like"/>
    <property type="match status" value="1"/>
</dbReference>
<sequence length="118" mass="12985">GGHPLSDNFRISGCTQPPCKLKRNTVVLLDFKFTPDEDVASVKNTVYAKIAGIPFPFIGVDGTDACHQIFLPDDSKAGCPLKAGQEYVYKNNLKVLEIYPKLRVVVHWALTVPGNKDL</sequence>
<dbReference type="Gene3D" id="2.60.40.770">
    <property type="match status" value="1"/>
</dbReference>
<evidence type="ECO:0000256" key="1">
    <source>
        <dbReference type="ARBA" id="ARBA00004613"/>
    </source>
</evidence>
<evidence type="ECO:0000313" key="6">
    <source>
        <dbReference type="EMBL" id="GFG38092.1"/>
    </source>
</evidence>
<dbReference type="InterPro" id="IPR003172">
    <property type="entry name" value="ML_dom"/>
</dbReference>
<comment type="subcellular location">
    <subcellularLocation>
        <location evidence="1">Secreted</location>
    </subcellularLocation>
</comment>
<dbReference type="InterPro" id="IPR033916">
    <property type="entry name" value="ML_Npc2-like"/>
</dbReference>
<evidence type="ECO:0000256" key="4">
    <source>
        <dbReference type="ARBA" id="ARBA00022729"/>
    </source>
</evidence>
<keyword evidence="7" id="KW-1185">Reference proteome</keyword>
<comment type="similarity">
    <text evidence="2">Belongs to the NPC2 family.</text>
</comment>
<accession>A0A6L2Q3H1</accession>
<evidence type="ECO:0000256" key="2">
    <source>
        <dbReference type="ARBA" id="ARBA00006370"/>
    </source>
</evidence>
<feature type="domain" description="MD-2-related lipid-recognition" evidence="5">
    <location>
        <begin position="2"/>
        <end position="118"/>
    </location>
</feature>
<keyword evidence="4" id="KW-0732">Signal</keyword>
<protein>
    <recommendedName>
        <fullName evidence="5">MD-2-related lipid-recognition domain-containing protein</fullName>
    </recommendedName>
</protein>
<feature type="non-terminal residue" evidence="6">
    <location>
        <position position="118"/>
    </location>
</feature>
<feature type="non-terminal residue" evidence="6">
    <location>
        <position position="1"/>
    </location>
</feature>
<dbReference type="FunFam" id="2.60.40.770:FF:000001">
    <property type="entry name" value="NPC intracellular cholesterol transporter 2"/>
    <property type="match status" value="1"/>
</dbReference>
<dbReference type="OrthoDB" id="6332846at2759"/>
<organism evidence="6 7">
    <name type="scientific">Coptotermes formosanus</name>
    <name type="common">Formosan subterranean termite</name>
    <dbReference type="NCBI Taxonomy" id="36987"/>
    <lineage>
        <taxon>Eukaryota</taxon>
        <taxon>Metazoa</taxon>
        <taxon>Ecdysozoa</taxon>
        <taxon>Arthropoda</taxon>
        <taxon>Hexapoda</taxon>
        <taxon>Insecta</taxon>
        <taxon>Pterygota</taxon>
        <taxon>Neoptera</taxon>
        <taxon>Polyneoptera</taxon>
        <taxon>Dictyoptera</taxon>
        <taxon>Blattodea</taxon>
        <taxon>Blattoidea</taxon>
        <taxon>Termitoidae</taxon>
        <taxon>Rhinotermitidae</taxon>
        <taxon>Coptotermes</taxon>
    </lineage>
</organism>